<accession>A0ACB9C595</accession>
<sequence length="147" mass="16790">MENKLEPERKLKLAQELGLQPRQVVSGFRTAVQDGRPSNSRETMFFLKPNLIHSKTTTIPLKIINLYSNRELKSKLYSKDQETDVSVKEETDDKPKSPETMYENMVAMTMTYFLNFKDGSLDNDSSAILNEDNNNSNMVVAVVINCH</sequence>
<comment type="caution">
    <text evidence="1">The sequence shown here is derived from an EMBL/GenBank/DDBJ whole genome shotgun (WGS) entry which is preliminary data.</text>
</comment>
<reference evidence="2" key="1">
    <citation type="journal article" date="2022" name="Mol. Ecol. Resour.">
        <title>The genomes of chicory, endive, great burdock and yacon provide insights into Asteraceae palaeo-polyploidization history and plant inulin production.</title>
        <authorList>
            <person name="Fan W."/>
            <person name="Wang S."/>
            <person name="Wang H."/>
            <person name="Wang A."/>
            <person name="Jiang F."/>
            <person name="Liu H."/>
            <person name="Zhao H."/>
            <person name="Xu D."/>
            <person name="Zhang Y."/>
        </authorList>
    </citation>
    <scope>NUCLEOTIDE SEQUENCE [LARGE SCALE GENOMIC DNA]</scope>
    <source>
        <strain evidence="2">cv. Niubang</strain>
    </source>
</reference>
<reference evidence="1 2" key="2">
    <citation type="journal article" date="2022" name="Mol. Ecol. Resour.">
        <title>The genomes of chicory, endive, great burdock and yacon provide insights into Asteraceae paleo-polyploidization history and plant inulin production.</title>
        <authorList>
            <person name="Fan W."/>
            <person name="Wang S."/>
            <person name="Wang H."/>
            <person name="Wang A."/>
            <person name="Jiang F."/>
            <person name="Liu H."/>
            <person name="Zhao H."/>
            <person name="Xu D."/>
            <person name="Zhang Y."/>
        </authorList>
    </citation>
    <scope>NUCLEOTIDE SEQUENCE [LARGE SCALE GENOMIC DNA]</scope>
    <source>
        <strain evidence="2">cv. Niubang</strain>
    </source>
</reference>
<protein>
    <submittedName>
        <fullName evidence="1">Uncharacterized protein</fullName>
    </submittedName>
</protein>
<name>A0ACB9C595_ARCLA</name>
<organism evidence="1 2">
    <name type="scientific">Arctium lappa</name>
    <name type="common">Greater burdock</name>
    <name type="synonym">Lappa major</name>
    <dbReference type="NCBI Taxonomy" id="4217"/>
    <lineage>
        <taxon>Eukaryota</taxon>
        <taxon>Viridiplantae</taxon>
        <taxon>Streptophyta</taxon>
        <taxon>Embryophyta</taxon>
        <taxon>Tracheophyta</taxon>
        <taxon>Spermatophyta</taxon>
        <taxon>Magnoliopsida</taxon>
        <taxon>eudicotyledons</taxon>
        <taxon>Gunneridae</taxon>
        <taxon>Pentapetalae</taxon>
        <taxon>asterids</taxon>
        <taxon>campanulids</taxon>
        <taxon>Asterales</taxon>
        <taxon>Asteraceae</taxon>
        <taxon>Carduoideae</taxon>
        <taxon>Cardueae</taxon>
        <taxon>Arctiinae</taxon>
        <taxon>Arctium</taxon>
    </lineage>
</organism>
<dbReference type="EMBL" id="CM042051">
    <property type="protein sequence ID" value="KAI3729403.1"/>
    <property type="molecule type" value="Genomic_DNA"/>
</dbReference>
<evidence type="ECO:0000313" key="2">
    <source>
        <dbReference type="Proteomes" id="UP001055879"/>
    </source>
</evidence>
<dbReference type="Proteomes" id="UP001055879">
    <property type="component" value="Linkage Group LG05"/>
</dbReference>
<gene>
    <name evidence="1" type="ORF">L6452_18060</name>
</gene>
<keyword evidence="2" id="KW-1185">Reference proteome</keyword>
<evidence type="ECO:0000313" key="1">
    <source>
        <dbReference type="EMBL" id="KAI3729403.1"/>
    </source>
</evidence>
<proteinExistence type="predicted"/>